<feature type="region of interest" description="Disordered" evidence="1">
    <location>
        <begin position="62"/>
        <end position="110"/>
    </location>
</feature>
<sequence length="217" mass="22699">MSGRLTKGMDGGSAYQRPVLCSHYDIGLPPPVPPLAQAEPDLLPTPRHQQGVGRTIVCRTGSQASSTGSLNNGCGGGISRNRHSSTGSLSSMTNRGRLTRNDSTASTNSNASIHRDHHFIEEVVGLEDLAGIVVEEEEDELEDDVVEQAKVVVTGAESLTCGAPTILETSCEATRGLSHLAAPETSCVGGLLEPDHSLMETSIATTSTVDSTAELVH</sequence>
<feature type="non-terminal residue" evidence="2">
    <location>
        <position position="217"/>
    </location>
</feature>
<reference evidence="2 3" key="1">
    <citation type="submission" date="2024-05" db="EMBL/GenBank/DDBJ databases">
        <authorList>
            <person name="Wallberg A."/>
        </authorList>
    </citation>
    <scope>NUCLEOTIDE SEQUENCE [LARGE SCALE GENOMIC DNA]</scope>
</reference>
<feature type="compositionally biased region" description="Polar residues" evidence="1">
    <location>
        <begin position="62"/>
        <end position="72"/>
    </location>
</feature>
<keyword evidence="3" id="KW-1185">Reference proteome</keyword>
<evidence type="ECO:0000256" key="1">
    <source>
        <dbReference type="SAM" id="MobiDB-lite"/>
    </source>
</evidence>
<protein>
    <submittedName>
        <fullName evidence="2">Uncharacterized protein</fullName>
    </submittedName>
</protein>
<accession>A0AAV2S3V0</accession>
<dbReference type="Proteomes" id="UP001497623">
    <property type="component" value="Unassembled WGS sequence"/>
</dbReference>
<organism evidence="2 3">
    <name type="scientific">Meganyctiphanes norvegica</name>
    <name type="common">Northern krill</name>
    <name type="synonym">Thysanopoda norvegica</name>
    <dbReference type="NCBI Taxonomy" id="48144"/>
    <lineage>
        <taxon>Eukaryota</taxon>
        <taxon>Metazoa</taxon>
        <taxon>Ecdysozoa</taxon>
        <taxon>Arthropoda</taxon>
        <taxon>Crustacea</taxon>
        <taxon>Multicrustacea</taxon>
        <taxon>Malacostraca</taxon>
        <taxon>Eumalacostraca</taxon>
        <taxon>Eucarida</taxon>
        <taxon>Euphausiacea</taxon>
        <taxon>Euphausiidae</taxon>
        <taxon>Meganyctiphanes</taxon>
    </lineage>
</organism>
<proteinExistence type="predicted"/>
<feature type="compositionally biased region" description="Polar residues" evidence="1">
    <location>
        <begin position="84"/>
        <end position="96"/>
    </location>
</feature>
<evidence type="ECO:0000313" key="3">
    <source>
        <dbReference type="Proteomes" id="UP001497623"/>
    </source>
</evidence>
<comment type="caution">
    <text evidence="2">The sequence shown here is derived from an EMBL/GenBank/DDBJ whole genome shotgun (WGS) entry which is preliminary data.</text>
</comment>
<name>A0AAV2S3V0_MEGNR</name>
<evidence type="ECO:0000313" key="2">
    <source>
        <dbReference type="EMBL" id="CAL4152671.1"/>
    </source>
</evidence>
<dbReference type="EMBL" id="CAXKWB010039074">
    <property type="protein sequence ID" value="CAL4152671.1"/>
    <property type="molecule type" value="Genomic_DNA"/>
</dbReference>
<dbReference type="AlphaFoldDB" id="A0AAV2S3V0"/>
<gene>
    <name evidence="2" type="ORF">MNOR_LOCUS31024</name>
</gene>